<comment type="similarity">
    <text evidence="2">Belongs to the Rho GDI family.</text>
</comment>
<sequence>MSAPEGDENELLKVEDGYKAPEKKTINEIVNMDAEDESLRRYKENLLGGAKIVNPFPNDPRRFILKSIRICIKNGPTHEININDLEHIKPIEMPEGAQYHVEIDFYVNHEIVSGLRYAQKTSKNVFKGGLQKLFAPVDKVMLGSYGPRADPYAWRSEDEEVQSGMMFRGSYKVTSVFTDDDKHEHLKFTWEIKIVKSDK</sequence>
<dbReference type="InterPro" id="IPR000406">
    <property type="entry name" value="Rho_GDI"/>
</dbReference>
<dbReference type="InterPro" id="IPR014756">
    <property type="entry name" value="Ig_E-set"/>
</dbReference>
<dbReference type="SUPFAM" id="SSF81296">
    <property type="entry name" value="E set domains"/>
    <property type="match status" value="1"/>
</dbReference>
<dbReference type="Gene3D" id="2.70.50.30">
    <property type="entry name" value="Coagulation Factor XIII, subunit A, domain 1"/>
    <property type="match status" value="1"/>
</dbReference>
<accession>A0A564YUP0</accession>
<dbReference type="FunFam" id="2.70.50.30:FF:000004">
    <property type="entry name" value="Rho GDP-dissociation inhibitor 1"/>
    <property type="match status" value="1"/>
</dbReference>
<proteinExistence type="inferred from homology"/>
<evidence type="ECO:0000256" key="1">
    <source>
        <dbReference type="ARBA" id="ARBA00004496"/>
    </source>
</evidence>
<protein>
    <recommendedName>
        <fullName evidence="7">Rho GDP-dissociation inhibitor</fullName>
    </recommendedName>
</protein>
<keyword evidence="4" id="KW-0963">Cytoplasm</keyword>
<dbReference type="PANTHER" id="PTHR10980:SF3">
    <property type="entry name" value="LD16419P"/>
    <property type="match status" value="1"/>
</dbReference>
<evidence type="ECO:0000256" key="2">
    <source>
        <dbReference type="ARBA" id="ARBA00009758"/>
    </source>
</evidence>
<name>A0A564YUP0_HYMDI</name>
<reference evidence="5 6" key="1">
    <citation type="submission" date="2019-07" db="EMBL/GenBank/DDBJ databases">
        <authorList>
            <person name="Jastrzebski P J."/>
            <person name="Paukszto L."/>
            <person name="Jastrzebski P J."/>
        </authorList>
    </citation>
    <scope>NUCLEOTIDE SEQUENCE [LARGE SCALE GENOMIC DNA]</scope>
    <source>
        <strain evidence="5 6">WMS-il1</strain>
    </source>
</reference>
<dbReference type="Proteomes" id="UP000321570">
    <property type="component" value="Unassembled WGS sequence"/>
</dbReference>
<evidence type="ECO:0000313" key="5">
    <source>
        <dbReference type="EMBL" id="VUZ50972.1"/>
    </source>
</evidence>
<dbReference type="Pfam" id="PF02115">
    <property type="entry name" value="Rho_GDI"/>
    <property type="match status" value="1"/>
</dbReference>
<evidence type="ECO:0000313" key="6">
    <source>
        <dbReference type="Proteomes" id="UP000321570"/>
    </source>
</evidence>
<dbReference type="GO" id="GO:0005829">
    <property type="term" value="C:cytosol"/>
    <property type="evidence" value="ECO:0007669"/>
    <property type="project" value="TreeGrafter"/>
</dbReference>
<comment type="subcellular location">
    <subcellularLocation>
        <location evidence="1">Cytoplasm</location>
    </subcellularLocation>
</comment>
<keyword evidence="6" id="KW-1185">Reference proteome</keyword>
<evidence type="ECO:0000256" key="4">
    <source>
        <dbReference type="ARBA" id="ARBA00022490"/>
    </source>
</evidence>
<dbReference type="GO" id="GO:0016020">
    <property type="term" value="C:membrane"/>
    <property type="evidence" value="ECO:0007669"/>
    <property type="project" value="TreeGrafter"/>
</dbReference>
<evidence type="ECO:0000256" key="3">
    <source>
        <dbReference type="ARBA" id="ARBA00022468"/>
    </source>
</evidence>
<organism evidence="5 6">
    <name type="scientific">Hymenolepis diminuta</name>
    <name type="common">Rat tapeworm</name>
    <dbReference type="NCBI Taxonomy" id="6216"/>
    <lineage>
        <taxon>Eukaryota</taxon>
        <taxon>Metazoa</taxon>
        <taxon>Spiralia</taxon>
        <taxon>Lophotrochozoa</taxon>
        <taxon>Platyhelminthes</taxon>
        <taxon>Cestoda</taxon>
        <taxon>Eucestoda</taxon>
        <taxon>Cyclophyllidea</taxon>
        <taxon>Hymenolepididae</taxon>
        <taxon>Hymenolepis</taxon>
    </lineage>
</organism>
<gene>
    <name evidence="5" type="ORF">WMSIL1_LOCUS9743</name>
</gene>
<dbReference type="GO" id="GO:0005096">
    <property type="term" value="F:GTPase activator activity"/>
    <property type="evidence" value="ECO:0007669"/>
    <property type="project" value="UniProtKB-KW"/>
</dbReference>
<dbReference type="GO" id="GO:0007266">
    <property type="term" value="P:Rho protein signal transduction"/>
    <property type="evidence" value="ECO:0007669"/>
    <property type="project" value="InterPro"/>
</dbReference>
<dbReference type="AlphaFoldDB" id="A0A564YUP0"/>
<dbReference type="EMBL" id="CABIJS010000410">
    <property type="protein sequence ID" value="VUZ50972.1"/>
    <property type="molecule type" value="Genomic_DNA"/>
</dbReference>
<dbReference type="InterPro" id="IPR024792">
    <property type="entry name" value="RhoGDI_dom_sf"/>
</dbReference>
<dbReference type="GO" id="GO:0005094">
    <property type="term" value="F:Rho GDP-dissociation inhibitor activity"/>
    <property type="evidence" value="ECO:0007669"/>
    <property type="project" value="InterPro"/>
</dbReference>
<evidence type="ECO:0008006" key="7">
    <source>
        <dbReference type="Google" id="ProtNLM"/>
    </source>
</evidence>
<dbReference type="PANTHER" id="PTHR10980">
    <property type="entry name" value="RHO GDP-DISSOCIATION INHIBITOR"/>
    <property type="match status" value="1"/>
</dbReference>
<keyword evidence="3" id="KW-0343">GTPase activation</keyword>